<evidence type="ECO:0000313" key="3">
    <source>
        <dbReference type="Proteomes" id="UP000474777"/>
    </source>
</evidence>
<comment type="caution">
    <text evidence="2">The sequence shown here is derived from an EMBL/GenBank/DDBJ whole genome shotgun (WGS) entry which is preliminary data.</text>
</comment>
<dbReference type="AlphaFoldDB" id="A0A6B3M157"/>
<reference evidence="2 3" key="1">
    <citation type="submission" date="2020-02" db="EMBL/GenBank/DDBJ databases">
        <authorList>
            <person name="Kim M.K."/>
        </authorList>
    </citation>
    <scope>NUCLEOTIDE SEQUENCE [LARGE SCALE GENOMIC DNA]</scope>
    <source>
        <strain evidence="2 3">BT327</strain>
    </source>
</reference>
<evidence type="ECO:0000256" key="1">
    <source>
        <dbReference type="SAM" id="MobiDB-lite"/>
    </source>
</evidence>
<organism evidence="2 3">
    <name type="scientific">Pontibacter burrus</name>
    <dbReference type="NCBI Taxonomy" id="2704466"/>
    <lineage>
        <taxon>Bacteria</taxon>
        <taxon>Pseudomonadati</taxon>
        <taxon>Bacteroidota</taxon>
        <taxon>Cytophagia</taxon>
        <taxon>Cytophagales</taxon>
        <taxon>Hymenobacteraceae</taxon>
        <taxon>Pontibacter</taxon>
    </lineage>
</organism>
<feature type="compositionally biased region" description="Polar residues" evidence="1">
    <location>
        <begin position="15"/>
        <end position="38"/>
    </location>
</feature>
<evidence type="ECO:0000313" key="2">
    <source>
        <dbReference type="EMBL" id="NEM99321.1"/>
    </source>
</evidence>
<feature type="region of interest" description="Disordered" evidence="1">
    <location>
        <begin position="1"/>
        <end position="45"/>
    </location>
</feature>
<protein>
    <submittedName>
        <fullName evidence="2">Uncharacterized protein</fullName>
    </submittedName>
</protein>
<keyword evidence="3" id="KW-1185">Reference proteome</keyword>
<dbReference type="EMBL" id="JAAGWD010000008">
    <property type="protein sequence ID" value="NEM99321.1"/>
    <property type="molecule type" value="Genomic_DNA"/>
</dbReference>
<sequence length="56" mass="5846">MGNKIVEAQGFASPLRSNRPNHSSALFRNYSQASSGDSPTLGGTGWIPAPAEIGLM</sequence>
<accession>A0A6B3M157</accession>
<gene>
    <name evidence="2" type="ORF">GXP69_16595</name>
</gene>
<dbReference type="RefSeq" id="WP_163916375.1">
    <property type="nucleotide sequence ID" value="NZ_JAAGWD010000008.1"/>
</dbReference>
<name>A0A6B3M157_9BACT</name>
<proteinExistence type="predicted"/>
<dbReference type="Proteomes" id="UP000474777">
    <property type="component" value="Unassembled WGS sequence"/>
</dbReference>